<dbReference type="SUPFAM" id="SSF55811">
    <property type="entry name" value="Nudix"/>
    <property type="match status" value="1"/>
</dbReference>
<gene>
    <name evidence="3" type="ORF">FYJ58_03655</name>
</gene>
<dbReference type="AlphaFoldDB" id="A0A6L5XW63"/>
<dbReference type="InterPro" id="IPR000086">
    <property type="entry name" value="NUDIX_hydrolase_dom"/>
</dbReference>
<name>A0A6L5XW63_9FIRM</name>
<keyword evidence="4" id="KW-1185">Reference proteome</keyword>
<dbReference type="Proteomes" id="UP000482209">
    <property type="component" value="Unassembled WGS sequence"/>
</dbReference>
<reference evidence="3 4" key="1">
    <citation type="submission" date="2019-08" db="EMBL/GenBank/DDBJ databases">
        <title>In-depth cultivation of the pig gut microbiome towards novel bacterial diversity and tailored functional studies.</title>
        <authorList>
            <person name="Wylensek D."/>
            <person name="Hitch T.C.A."/>
            <person name="Clavel T."/>
        </authorList>
    </citation>
    <scope>NUCLEOTIDE SEQUENCE [LARGE SCALE GENOMIC DNA]</scope>
    <source>
        <strain evidence="3 4">WCA-693-APC-MOT-I</strain>
    </source>
</reference>
<dbReference type="CDD" id="cd03674">
    <property type="entry name" value="NUDIX_Hydrolase"/>
    <property type="match status" value="1"/>
</dbReference>
<dbReference type="Gene3D" id="3.90.79.10">
    <property type="entry name" value="Nucleoside Triphosphate Pyrophosphohydrolase"/>
    <property type="match status" value="1"/>
</dbReference>
<keyword evidence="3" id="KW-0378">Hydrolase</keyword>
<organism evidence="3 4">
    <name type="scientific">Velocimicrobium porci</name>
    <dbReference type="NCBI Taxonomy" id="2606634"/>
    <lineage>
        <taxon>Bacteria</taxon>
        <taxon>Bacillati</taxon>
        <taxon>Bacillota</taxon>
        <taxon>Clostridia</taxon>
        <taxon>Lachnospirales</taxon>
        <taxon>Lachnospiraceae</taxon>
        <taxon>Velocimicrobium</taxon>
    </lineage>
</organism>
<sequence length="187" mass="22012">MNYIDDIKRFIPSCEQERTDKRIMLQMIEQYDSNILTRENEIAHITGTGFTTNKEFDKILMVYHNIYDSWAWTGGHADGEQNLLSVAQREVEEETGVEHIKPYDEKIISLDILTTKHHKKNGVYIAPHLHFNISYLFVAEESDILRIKPDENSGVKWIPIEQIDSYVQEKEMISVYHKLIEKMQQLK</sequence>
<evidence type="ECO:0000259" key="2">
    <source>
        <dbReference type="PROSITE" id="PS51462"/>
    </source>
</evidence>
<dbReference type="PANTHER" id="PTHR43736">
    <property type="entry name" value="ADP-RIBOSE PYROPHOSPHATASE"/>
    <property type="match status" value="1"/>
</dbReference>
<accession>A0A6L5XW63</accession>
<dbReference type="PANTHER" id="PTHR43736:SF1">
    <property type="entry name" value="DIHYDRONEOPTERIN TRIPHOSPHATE DIPHOSPHATASE"/>
    <property type="match status" value="1"/>
</dbReference>
<dbReference type="RefSeq" id="WP_154517367.1">
    <property type="nucleotide sequence ID" value="NZ_VUMT01000003.1"/>
</dbReference>
<dbReference type="PROSITE" id="PS51462">
    <property type="entry name" value="NUDIX"/>
    <property type="match status" value="1"/>
</dbReference>
<feature type="domain" description="Nudix hydrolase" evidence="2">
    <location>
        <begin position="42"/>
        <end position="181"/>
    </location>
</feature>
<dbReference type="GO" id="GO:0016787">
    <property type="term" value="F:hydrolase activity"/>
    <property type="evidence" value="ECO:0007669"/>
    <property type="project" value="UniProtKB-KW"/>
</dbReference>
<protein>
    <submittedName>
        <fullName evidence="3">NUDIX hydrolase</fullName>
    </submittedName>
</protein>
<comment type="caution">
    <text evidence="3">The sequence shown here is derived from an EMBL/GenBank/DDBJ whole genome shotgun (WGS) entry which is preliminary data.</text>
</comment>
<dbReference type="EMBL" id="VUMT01000003">
    <property type="protein sequence ID" value="MSS62972.1"/>
    <property type="molecule type" value="Genomic_DNA"/>
</dbReference>
<dbReference type="Pfam" id="PF00293">
    <property type="entry name" value="NUDIX"/>
    <property type="match status" value="1"/>
</dbReference>
<dbReference type="InterPro" id="IPR015797">
    <property type="entry name" value="NUDIX_hydrolase-like_dom_sf"/>
</dbReference>
<evidence type="ECO:0000256" key="1">
    <source>
        <dbReference type="ARBA" id="ARBA00005582"/>
    </source>
</evidence>
<proteinExistence type="inferred from homology"/>
<evidence type="ECO:0000313" key="4">
    <source>
        <dbReference type="Proteomes" id="UP000482209"/>
    </source>
</evidence>
<evidence type="ECO:0000313" key="3">
    <source>
        <dbReference type="EMBL" id="MSS62972.1"/>
    </source>
</evidence>
<comment type="similarity">
    <text evidence="1">Belongs to the Nudix hydrolase family.</text>
</comment>